<protein>
    <submittedName>
        <fullName evidence="1">Uncharacterized protein</fullName>
    </submittedName>
</protein>
<sequence>MIRVLYGPNAVQPELTGELMKKHPNFPLIPIRPEISNNKELFSLGNQPPPEISPLEEEEKKMVKVLKESKYLVSYRNPPQEY</sequence>
<dbReference type="OrthoDB" id="3929326at2759"/>
<keyword evidence="2" id="KW-1185">Reference proteome</keyword>
<dbReference type="EMBL" id="AVOT02012336">
    <property type="protein sequence ID" value="MBW0493975.1"/>
    <property type="molecule type" value="Genomic_DNA"/>
</dbReference>
<reference evidence="1" key="1">
    <citation type="submission" date="2021-03" db="EMBL/GenBank/DDBJ databases">
        <title>Draft genome sequence of rust myrtle Austropuccinia psidii MF-1, a brazilian biotype.</title>
        <authorList>
            <person name="Quecine M.C."/>
            <person name="Pachon D.M.R."/>
            <person name="Bonatelli M.L."/>
            <person name="Correr F.H."/>
            <person name="Franceschini L.M."/>
            <person name="Leite T.F."/>
            <person name="Margarido G.R.A."/>
            <person name="Almeida C.A."/>
            <person name="Ferrarezi J.A."/>
            <person name="Labate C.A."/>
        </authorList>
    </citation>
    <scope>NUCLEOTIDE SEQUENCE</scope>
    <source>
        <strain evidence="1">MF-1</strain>
    </source>
</reference>
<name>A0A9Q3H9G7_9BASI</name>
<evidence type="ECO:0000313" key="1">
    <source>
        <dbReference type="EMBL" id="MBW0493975.1"/>
    </source>
</evidence>
<gene>
    <name evidence="1" type="ORF">O181_033690</name>
</gene>
<evidence type="ECO:0000313" key="2">
    <source>
        <dbReference type="Proteomes" id="UP000765509"/>
    </source>
</evidence>
<accession>A0A9Q3H9G7</accession>
<proteinExistence type="predicted"/>
<comment type="caution">
    <text evidence="1">The sequence shown here is derived from an EMBL/GenBank/DDBJ whole genome shotgun (WGS) entry which is preliminary data.</text>
</comment>
<dbReference type="Proteomes" id="UP000765509">
    <property type="component" value="Unassembled WGS sequence"/>
</dbReference>
<dbReference type="AlphaFoldDB" id="A0A9Q3H9G7"/>
<organism evidence="1 2">
    <name type="scientific">Austropuccinia psidii MF-1</name>
    <dbReference type="NCBI Taxonomy" id="1389203"/>
    <lineage>
        <taxon>Eukaryota</taxon>
        <taxon>Fungi</taxon>
        <taxon>Dikarya</taxon>
        <taxon>Basidiomycota</taxon>
        <taxon>Pucciniomycotina</taxon>
        <taxon>Pucciniomycetes</taxon>
        <taxon>Pucciniales</taxon>
        <taxon>Sphaerophragmiaceae</taxon>
        <taxon>Austropuccinia</taxon>
    </lineage>
</organism>